<dbReference type="InterPro" id="IPR029058">
    <property type="entry name" value="AB_hydrolase_fold"/>
</dbReference>
<protein>
    <recommendedName>
        <fullName evidence="5">Protein phosphatase methylesterase 1</fullName>
        <shortName evidence="5">PME-1</shortName>
        <ecNumber evidence="5">3.1.1.-</ecNumber>
    </recommendedName>
</protein>
<evidence type="ECO:0000256" key="5">
    <source>
        <dbReference type="PIRNR" id="PIRNR022950"/>
    </source>
</evidence>
<evidence type="ECO:0000256" key="3">
    <source>
        <dbReference type="ARBA" id="ARBA00022801"/>
    </source>
</evidence>
<dbReference type="FunFam" id="3.40.50.1820:FF:000152">
    <property type="entry name" value="Protein phosphatase methylesterase 1"/>
    <property type="match status" value="1"/>
</dbReference>
<evidence type="ECO:0000313" key="10">
    <source>
        <dbReference type="Proteomes" id="UP000077202"/>
    </source>
</evidence>
<dbReference type="PIRSF" id="PIRSF022950">
    <property type="entry name" value="PPase_methylesterase_euk"/>
    <property type="match status" value="1"/>
</dbReference>
<feature type="domain" description="AB hydrolase-1" evidence="8">
    <location>
        <begin position="101"/>
        <end position="341"/>
    </location>
</feature>
<accession>A0A176W6H5</accession>
<evidence type="ECO:0000259" key="8">
    <source>
        <dbReference type="Pfam" id="PF12697"/>
    </source>
</evidence>
<comment type="similarity">
    <text evidence="1 5">Belongs to the AB hydrolase superfamily.</text>
</comment>
<dbReference type="PRINTS" id="PR00111">
    <property type="entry name" value="ABHYDROLASE"/>
</dbReference>
<dbReference type="AlphaFoldDB" id="A0A176W6H5"/>
<organism evidence="9 10">
    <name type="scientific">Marchantia polymorpha subsp. ruderalis</name>
    <dbReference type="NCBI Taxonomy" id="1480154"/>
    <lineage>
        <taxon>Eukaryota</taxon>
        <taxon>Viridiplantae</taxon>
        <taxon>Streptophyta</taxon>
        <taxon>Embryophyta</taxon>
        <taxon>Marchantiophyta</taxon>
        <taxon>Marchantiopsida</taxon>
        <taxon>Marchantiidae</taxon>
        <taxon>Marchantiales</taxon>
        <taxon>Marchantiaceae</taxon>
        <taxon>Marchantia</taxon>
    </lineage>
</organism>
<feature type="active site" evidence="6">
    <location>
        <position position="176"/>
    </location>
</feature>
<dbReference type="EMBL" id="LVLJ01001708">
    <property type="protein sequence ID" value="OAE28657.1"/>
    <property type="molecule type" value="Genomic_DNA"/>
</dbReference>
<evidence type="ECO:0000313" key="9">
    <source>
        <dbReference type="EMBL" id="OAE28657.1"/>
    </source>
</evidence>
<keyword evidence="2 5" id="KW-0719">Serine esterase</keyword>
<evidence type="ECO:0000256" key="7">
    <source>
        <dbReference type="SAM" id="MobiDB-lite"/>
    </source>
</evidence>
<evidence type="ECO:0000256" key="4">
    <source>
        <dbReference type="ARBA" id="ARBA00049203"/>
    </source>
</evidence>
<dbReference type="EC" id="3.1.1.-" evidence="5"/>
<dbReference type="Proteomes" id="UP000077202">
    <property type="component" value="Unassembled WGS sequence"/>
</dbReference>
<dbReference type="SUPFAM" id="SSF53474">
    <property type="entry name" value="alpha/beta-Hydrolases"/>
    <property type="match status" value="1"/>
</dbReference>
<name>A0A176W6H5_MARPO</name>
<feature type="active site" evidence="6">
    <location>
        <position position="201"/>
    </location>
</feature>
<evidence type="ECO:0000256" key="6">
    <source>
        <dbReference type="PIRSR" id="PIRSR022950-1"/>
    </source>
</evidence>
<reference evidence="9" key="1">
    <citation type="submission" date="2016-03" db="EMBL/GenBank/DDBJ databases">
        <title>Mechanisms controlling the formation of the plant cell surface in tip-growing cells are functionally conserved among land plants.</title>
        <authorList>
            <person name="Honkanen S."/>
            <person name="Jones V.A."/>
            <person name="Morieri G."/>
            <person name="Champion C."/>
            <person name="Hetherington A.J."/>
            <person name="Kelly S."/>
            <person name="Saint-Marcoux D."/>
            <person name="Proust H."/>
            <person name="Prescott H."/>
            <person name="Dolan L."/>
        </authorList>
    </citation>
    <scope>NUCLEOTIDE SEQUENCE [LARGE SCALE GENOMIC DNA]</scope>
    <source>
        <tissue evidence="9">Whole gametophyte</tissue>
    </source>
</reference>
<sequence>MERVPKSQEDIGVESSTLGTFMLSLDDPIMEEGEQSEDTSTGERSVFAPSSIPPRPFREPATSKYAPLPWEGHFDQEQNITIPATGEVFHVYVAGSQGPVVFCLHGGGYSGLSFALAAGKMKDKVRVVAMDMRGHGQTRTNNDADLSAETLCSDVVSVINTMFSQAPPAIILIGHSMGGAIAVRVAAQRVLATLAGVVVVDVVEGTAMASLMHMQKILSSRQMHFQSPDQAIIWSVKGGGALRNIESARISVPSTLMFDNEKQCYVWRTPLQDSEAYWRGWYEGLSEAFLSCPVAKLLLLAGTDRLDRSLTIGQMQGKFQMIVVRHSGHAIQEDEPDEFTAAVLSFIARNRIGTYGMEFMYCSQSDCDPRKVVEPPSHTFSVDARDSLLIFWSPP</sequence>
<dbReference type="Pfam" id="PF12697">
    <property type="entry name" value="Abhydrolase_6"/>
    <property type="match status" value="1"/>
</dbReference>
<gene>
    <name evidence="9" type="ORF">AXG93_1335s1490</name>
</gene>
<keyword evidence="10" id="KW-1185">Reference proteome</keyword>
<evidence type="ECO:0000256" key="1">
    <source>
        <dbReference type="ARBA" id="ARBA00008645"/>
    </source>
</evidence>
<comment type="function">
    <text evidence="5">Demethylates proteins that have been reversibly carboxymethylated.</text>
</comment>
<dbReference type="PANTHER" id="PTHR14189:SF0">
    <property type="entry name" value="PROTEIN PHOSPHATASE METHYLESTERASE 1"/>
    <property type="match status" value="1"/>
</dbReference>
<feature type="active site" evidence="6">
    <location>
        <position position="329"/>
    </location>
</feature>
<dbReference type="PANTHER" id="PTHR14189">
    <property type="entry name" value="PROTEIN PHOSPHATASE METHYLESTERASE-1 RELATED"/>
    <property type="match status" value="1"/>
</dbReference>
<comment type="catalytic activity">
    <reaction evidence="4">
        <text>[phosphatase 2A protein]-C-terminal L-leucine methyl ester + H2O = [phosphatase 2A protein]-C-terminal L-leucine + methanol + H(+)</text>
        <dbReference type="Rhea" id="RHEA:48548"/>
        <dbReference type="Rhea" id="RHEA-COMP:12134"/>
        <dbReference type="Rhea" id="RHEA-COMP:12135"/>
        <dbReference type="ChEBI" id="CHEBI:15377"/>
        <dbReference type="ChEBI" id="CHEBI:15378"/>
        <dbReference type="ChEBI" id="CHEBI:17790"/>
        <dbReference type="ChEBI" id="CHEBI:90516"/>
        <dbReference type="ChEBI" id="CHEBI:90517"/>
        <dbReference type="EC" id="3.1.1.89"/>
    </reaction>
</comment>
<comment type="caution">
    <text evidence="9">The sequence shown here is derived from an EMBL/GenBank/DDBJ whole genome shotgun (WGS) entry which is preliminary data.</text>
</comment>
<keyword evidence="3 5" id="KW-0378">Hydrolase</keyword>
<dbReference type="InterPro" id="IPR016812">
    <property type="entry name" value="PPase_methylesterase_euk"/>
</dbReference>
<feature type="region of interest" description="Disordered" evidence="7">
    <location>
        <begin position="24"/>
        <end position="64"/>
    </location>
</feature>
<dbReference type="Gene3D" id="3.40.50.1820">
    <property type="entry name" value="alpha/beta hydrolase"/>
    <property type="match status" value="1"/>
</dbReference>
<dbReference type="GO" id="GO:0051723">
    <property type="term" value="F:protein methylesterase activity"/>
    <property type="evidence" value="ECO:0007669"/>
    <property type="project" value="UniProtKB-EC"/>
</dbReference>
<dbReference type="InterPro" id="IPR000073">
    <property type="entry name" value="AB_hydrolase_1"/>
</dbReference>
<evidence type="ECO:0000256" key="2">
    <source>
        <dbReference type="ARBA" id="ARBA00022487"/>
    </source>
</evidence>
<proteinExistence type="inferred from homology"/>
<feature type="compositionally biased region" description="Acidic residues" evidence="7">
    <location>
        <begin position="28"/>
        <end position="37"/>
    </location>
</feature>